<dbReference type="AlphaFoldDB" id="A0A0A9EDC8"/>
<protein>
    <submittedName>
        <fullName evidence="1">Uncharacterized protein</fullName>
    </submittedName>
</protein>
<sequence>MKVLRNSRVSIPTIFVMLSGVCTPTSMANVDLPDPATIHS</sequence>
<dbReference type="EMBL" id="GBRH01202010">
    <property type="protein sequence ID" value="JAD95885.1"/>
    <property type="molecule type" value="Transcribed_RNA"/>
</dbReference>
<reference evidence="1" key="1">
    <citation type="submission" date="2014-09" db="EMBL/GenBank/DDBJ databases">
        <authorList>
            <person name="Magalhaes I.L.F."/>
            <person name="Oliveira U."/>
            <person name="Santos F.R."/>
            <person name="Vidigal T.H.D.A."/>
            <person name="Brescovit A.D."/>
            <person name="Santos A.J."/>
        </authorList>
    </citation>
    <scope>NUCLEOTIDE SEQUENCE</scope>
    <source>
        <tissue evidence="1">Shoot tissue taken approximately 20 cm above the soil surface</tissue>
    </source>
</reference>
<proteinExistence type="predicted"/>
<name>A0A0A9EDC8_ARUDO</name>
<accession>A0A0A9EDC8</accession>
<organism evidence="1">
    <name type="scientific">Arundo donax</name>
    <name type="common">Giant reed</name>
    <name type="synonym">Donax arundinaceus</name>
    <dbReference type="NCBI Taxonomy" id="35708"/>
    <lineage>
        <taxon>Eukaryota</taxon>
        <taxon>Viridiplantae</taxon>
        <taxon>Streptophyta</taxon>
        <taxon>Embryophyta</taxon>
        <taxon>Tracheophyta</taxon>
        <taxon>Spermatophyta</taxon>
        <taxon>Magnoliopsida</taxon>
        <taxon>Liliopsida</taxon>
        <taxon>Poales</taxon>
        <taxon>Poaceae</taxon>
        <taxon>PACMAD clade</taxon>
        <taxon>Arundinoideae</taxon>
        <taxon>Arundineae</taxon>
        <taxon>Arundo</taxon>
    </lineage>
</organism>
<reference evidence="1" key="2">
    <citation type="journal article" date="2015" name="Data Brief">
        <title>Shoot transcriptome of the giant reed, Arundo donax.</title>
        <authorList>
            <person name="Barrero R.A."/>
            <person name="Guerrero F.D."/>
            <person name="Moolhuijzen P."/>
            <person name="Goolsby J.A."/>
            <person name="Tidwell J."/>
            <person name="Bellgard S.E."/>
            <person name="Bellgard M.I."/>
        </authorList>
    </citation>
    <scope>NUCLEOTIDE SEQUENCE</scope>
    <source>
        <tissue evidence="1">Shoot tissue taken approximately 20 cm above the soil surface</tissue>
    </source>
</reference>
<evidence type="ECO:0000313" key="1">
    <source>
        <dbReference type="EMBL" id="JAD95885.1"/>
    </source>
</evidence>